<protein>
    <submittedName>
        <fullName evidence="1">Uncharacterized protein</fullName>
    </submittedName>
</protein>
<dbReference type="EMBL" id="DAAXGR010000007">
    <property type="protein sequence ID" value="HAG0928948.1"/>
    <property type="molecule type" value="Genomic_DNA"/>
</dbReference>
<reference evidence="1" key="1">
    <citation type="journal article" date="2018" name="Genome Biol.">
        <title>SKESA: strategic k-mer extension for scrupulous assemblies.</title>
        <authorList>
            <person name="Souvorov A."/>
            <person name="Agarwala R."/>
            <person name="Lipman D.J."/>
        </authorList>
    </citation>
    <scope>NUCLEOTIDE SEQUENCE</scope>
    <source>
        <strain evidence="1">MA.CK_94/00004459</strain>
    </source>
</reference>
<evidence type="ECO:0000313" key="1">
    <source>
        <dbReference type="EMBL" id="HAG0928948.1"/>
    </source>
</evidence>
<name>A0A758ALN9_SALER</name>
<dbReference type="AlphaFoldDB" id="A0A758ALN9"/>
<reference evidence="1" key="2">
    <citation type="submission" date="2020-02" db="EMBL/GenBank/DDBJ databases">
        <authorList>
            <consortium name="NCBI Pathogen Detection Project"/>
        </authorList>
    </citation>
    <scope>NUCLEOTIDE SEQUENCE</scope>
    <source>
        <strain evidence="1">MA.CK_94/00004459</strain>
    </source>
</reference>
<comment type="caution">
    <text evidence="1">The sequence shown here is derived from an EMBL/GenBank/DDBJ whole genome shotgun (WGS) entry which is preliminary data.</text>
</comment>
<gene>
    <name evidence="1" type="ORF">G8S40_002964</name>
</gene>
<accession>A0A758ALN9</accession>
<organism evidence="1">
    <name type="scientific">Salmonella enterica</name>
    <name type="common">Salmonella choleraesuis</name>
    <dbReference type="NCBI Taxonomy" id="28901"/>
    <lineage>
        <taxon>Bacteria</taxon>
        <taxon>Pseudomonadati</taxon>
        <taxon>Pseudomonadota</taxon>
        <taxon>Gammaproteobacteria</taxon>
        <taxon>Enterobacterales</taxon>
        <taxon>Enterobacteriaceae</taxon>
        <taxon>Salmonella</taxon>
    </lineage>
</organism>
<sequence>MAKKEKTPVKKRHWMTSGEILARDYASCEMARQFWSLLYGTRMKDSSRVNGNE</sequence>
<proteinExistence type="predicted"/>